<gene>
    <name evidence="1" type="ORF">FWK35_00022571</name>
</gene>
<dbReference type="EMBL" id="VUJU01001092">
    <property type="protein sequence ID" value="KAF0766843.1"/>
    <property type="molecule type" value="Genomic_DNA"/>
</dbReference>
<evidence type="ECO:0000313" key="1">
    <source>
        <dbReference type="EMBL" id="KAF0766843.1"/>
    </source>
</evidence>
<organism evidence="1 2">
    <name type="scientific">Aphis craccivora</name>
    <name type="common">Cowpea aphid</name>
    <dbReference type="NCBI Taxonomy" id="307492"/>
    <lineage>
        <taxon>Eukaryota</taxon>
        <taxon>Metazoa</taxon>
        <taxon>Ecdysozoa</taxon>
        <taxon>Arthropoda</taxon>
        <taxon>Hexapoda</taxon>
        <taxon>Insecta</taxon>
        <taxon>Pterygota</taxon>
        <taxon>Neoptera</taxon>
        <taxon>Paraneoptera</taxon>
        <taxon>Hemiptera</taxon>
        <taxon>Sternorrhyncha</taxon>
        <taxon>Aphidomorpha</taxon>
        <taxon>Aphidoidea</taxon>
        <taxon>Aphididae</taxon>
        <taxon>Aphidini</taxon>
        <taxon>Aphis</taxon>
        <taxon>Aphis</taxon>
    </lineage>
</organism>
<dbReference type="AlphaFoldDB" id="A0A6G0Z7S9"/>
<comment type="caution">
    <text evidence="1">The sequence shown here is derived from an EMBL/GenBank/DDBJ whole genome shotgun (WGS) entry which is preliminary data.</text>
</comment>
<name>A0A6G0Z7S9_APHCR</name>
<dbReference type="Proteomes" id="UP000478052">
    <property type="component" value="Unassembled WGS sequence"/>
</dbReference>
<protein>
    <submittedName>
        <fullName evidence="1">Uncharacterized protein</fullName>
    </submittedName>
</protein>
<sequence length="48" mass="5509">MYVFINLFNDNFILNELSIILLNFQCIADTIIYLEESGVILGKSLKLV</sequence>
<proteinExistence type="predicted"/>
<accession>A0A6G0Z7S9</accession>
<keyword evidence="2" id="KW-1185">Reference proteome</keyword>
<reference evidence="1 2" key="1">
    <citation type="submission" date="2019-08" db="EMBL/GenBank/DDBJ databases">
        <title>Whole genome of Aphis craccivora.</title>
        <authorList>
            <person name="Voronova N.V."/>
            <person name="Shulinski R.S."/>
            <person name="Bandarenka Y.V."/>
            <person name="Zhorov D.G."/>
            <person name="Warner D."/>
        </authorList>
    </citation>
    <scope>NUCLEOTIDE SEQUENCE [LARGE SCALE GENOMIC DNA]</scope>
    <source>
        <strain evidence="1">180601</strain>
        <tissue evidence="1">Whole Body</tissue>
    </source>
</reference>
<evidence type="ECO:0000313" key="2">
    <source>
        <dbReference type="Proteomes" id="UP000478052"/>
    </source>
</evidence>